<comment type="caution">
    <text evidence="6">The sequence shown here is derived from an EMBL/GenBank/DDBJ whole genome shotgun (WGS) entry which is preliminary data.</text>
</comment>
<dbReference type="InterPro" id="IPR001647">
    <property type="entry name" value="HTH_TetR"/>
</dbReference>
<dbReference type="PANTHER" id="PTHR47506">
    <property type="entry name" value="TRANSCRIPTIONAL REGULATORY PROTEIN"/>
    <property type="match status" value="1"/>
</dbReference>
<evidence type="ECO:0000256" key="2">
    <source>
        <dbReference type="ARBA" id="ARBA00023125"/>
    </source>
</evidence>
<proteinExistence type="predicted"/>
<dbReference type="PANTHER" id="PTHR47506:SF1">
    <property type="entry name" value="HTH-TYPE TRANSCRIPTIONAL REGULATOR YJDC"/>
    <property type="match status" value="1"/>
</dbReference>
<organism evidence="6 7">
    <name type="scientific">Niabella pedocola</name>
    <dbReference type="NCBI Taxonomy" id="1752077"/>
    <lineage>
        <taxon>Bacteria</taxon>
        <taxon>Pseudomonadati</taxon>
        <taxon>Bacteroidota</taxon>
        <taxon>Chitinophagia</taxon>
        <taxon>Chitinophagales</taxon>
        <taxon>Chitinophagaceae</taxon>
        <taxon>Niabella</taxon>
    </lineage>
</organism>
<keyword evidence="1" id="KW-0805">Transcription regulation</keyword>
<protein>
    <submittedName>
        <fullName evidence="6">TetR/AcrR family transcriptional regulator</fullName>
    </submittedName>
</protein>
<dbReference type="PRINTS" id="PR00455">
    <property type="entry name" value="HTHTETR"/>
</dbReference>
<evidence type="ECO:0000259" key="5">
    <source>
        <dbReference type="PROSITE" id="PS50977"/>
    </source>
</evidence>
<dbReference type="Proteomes" id="UP001199816">
    <property type="component" value="Unassembled WGS sequence"/>
</dbReference>
<accession>A0ABS8PNF7</accession>
<keyword evidence="3" id="KW-0804">Transcription</keyword>
<evidence type="ECO:0000313" key="6">
    <source>
        <dbReference type="EMBL" id="MCD2422640.1"/>
    </source>
</evidence>
<evidence type="ECO:0000256" key="1">
    <source>
        <dbReference type="ARBA" id="ARBA00023015"/>
    </source>
</evidence>
<reference evidence="6 7" key="1">
    <citation type="submission" date="2021-11" db="EMBL/GenBank/DDBJ databases">
        <title>Genomic of Niabella pedocola.</title>
        <authorList>
            <person name="Wu T."/>
        </authorList>
    </citation>
    <scope>NUCLEOTIDE SEQUENCE [LARGE SCALE GENOMIC DNA]</scope>
    <source>
        <strain evidence="6 7">JCM 31011</strain>
    </source>
</reference>
<dbReference type="InterPro" id="IPR009057">
    <property type="entry name" value="Homeodomain-like_sf"/>
</dbReference>
<keyword evidence="7" id="KW-1185">Reference proteome</keyword>
<evidence type="ECO:0000256" key="4">
    <source>
        <dbReference type="PROSITE-ProRule" id="PRU00335"/>
    </source>
</evidence>
<dbReference type="SUPFAM" id="SSF46689">
    <property type="entry name" value="Homeodomain-like"/>
    <property type="match status" value="1"/>
</dbReference>
<feature type="DNA-binding region" description="H-T-H motif" evidence="4">
    <location>
        <begin position="28"/>
        <end position="47"/>
    </location>
</feature>
<name>A0ABS8PNF7_9BACT</name>
<dbReference type="Gene3D" id="1.10.10.60">
    <property type="entry name" value="Homeodomain-like"/>
    <property type="match status" value="1"/>
</dbReference>
<dbReference type="RefSeq" id="WP_231003811.1">
    <property type="nucleotide sequence ID" value="NZ_JAJNEC010000004.1"/>
</dbReference>
<dbReference type="EMBL" id="JAJNEC010000004">
    <property type="protein sequence ID" value="MCD2422640.1"/>
    <property type="molecule type" value="Genomic_DNA"/>
</dbReference>
<sequence>MNKRDLVKKQIGKGAMQCFEKFGLDKTTLEDIAQTVGLNKASLYYYYKNKEDIFIETALREGEDYILALQEKVQQKKGIESQVAYYMQARFNYYKKVLNMNRVSTDTLNKILPRFFELYDALMNREKLFLSELIRKAMSTGELVQANPVKLASVLINISDALKHSVEQKAILKREADIDYARSLQDMKLLIALIFQGLKK</sequence>
<dbReference type="PROSITE" id="PS50977">
    <property type="entry name" value="HTH_TETR_2"/>
    <property type="match status" value="1"/>
</dbReference>
<gene>
    <name evidence="6" type="ORF">LQ567_07705</name>
</gene>
<dbReference type="Gene3D" id="1.10.357.10">
    <property type="entry name" value="Tetracycline Repressor, domain 2"/>
    <property type="match status" value="1"/>
</dbReference>
<feature type="domain" description="HTH tetR-type" evidence="5">
    <location>
        <begin position="5"/>
        <end position="65"/>
    </location>
</feature>
<evidence type="ECO:0000256" key="3">
    <source>
        <dbReference type="ARBA" id="ARBA00023163"/>
    </source>
</evidence>
<dbReference type="Pfam" id="PF00440">
    <property type="entry name" value="TetR_N"/>
    <property type="match status" value="1"/>
</dbReference>
<evidence type="ECO:0000313" key="7">
    <source>
        <dbReference type="Proteomes" id="UP001199816"/>
    </source>
</evidence>
<keyword evidence="2 4" id="KW-0238">DNA-binding</keyword>